<organism evidence="2">
    <name type="scientific">Aphanomyces astaci</name>
    <name type="common">Crayfish plague agent</name>
    <dbReference type="NCBI Taxonomy" id="112090"/>
    <lineage>
        <taxon>Eukaryota</taxon>
        <taxon>Sar</taxon>
        <taxon>Stramenopiles</taxon>
        <taxon>Oomycota</taxon>
        <taxon>Saprolegniomycetes</taxon>
        <taxon>Saprolegniales</taxon>
        <taxon>Verrucalvaceae</taxon>
        <taxon>Aphanomyces</taxon>
    </lineage>
</organism>
<evidence type="ECO:0000256" key="1">
    <source>
        <dbReference type="SAM" id="MobiDB-lite"/>
    </source>
</evidence>
<proteinExistence type="predicted"/>
<dbReference type="RefSeq" id="XP_009842484.1">
    <property type="nucleotide sequence ID" value="XM_009844182.1"/>
</dbReference>
<dbReference type="EMBL" id="KI913190">
    <property type="protein sequence ID" value="ETV67921.1"/>
    <property type="molecule type" value="Genomic_DNA"/>
</dbReference>
<dbReference type="GeneID" id="20817906"/>
<evidence type="ECO:0000313" key="2">
    <source>
        <dbReference type="EMBL" id="ETV67921.1"/>
    </source>
</evidence>
<gene>
    <name evidence="2" type="ORF">H257_15910</name>
</gene>
<feature type="region of interest" description="Disordered" evidence="1">
    <location>
        <begin position="88"/>
        <end position="122"/>
    </location>
</feature>
<sequence>MTTITTKDKRRYPVKEELTNLRVEAWHLETKLMDLQRHHLGSVWKQVAHHEAQARHNALQENAALKQDLDVASHWIHVMQTQPTTGLTLSPLITSRSPPHTNHSHHSHHRHRTNNNVGHAYS</sequence>
<dbReference type="AlphaFoldDB" id="W4FLZ5"/>
<dbReference type="OrthoDB" id="66491at2759"/>
<reference evidence="2" key="1">
    <citation type="submission" date="2013-12" db="EMBL/GenBank/DDBJ databases">
        <title>The Genome Sequence of Aphanomyces astaci APO3.</title>
        <authorList>
            <consortium name="The Broad Institute Genomics Platform"/>
            <person name="Russ C."/>
            <person name="Tyler B."/>
            <person name="van West P."/>
            <person name="Dieguez-Uribeondo J."/>
            <person name="Young S.K."/>
            <person name="Zeng Q."/>
            <person name="Gargeya S."/>
            <person name="Fitzgerald M."/>
            <person name="Abouelleil A."/>
            <person name="Alvarado L."/>
            <person name="Chapman S.B."/>
            <person name="Gainer-Dewar J."/>
            <person name="Goldberg J."/>
            <person name="Griggs A."/>
            <person name="Gujja S."/>
            <person name="Hansen M."/>
            <person name="Howarth C."/>
            <person name="Imamovic A."/>
            <person name="Ireland A."/>
            <person name="Larimer J."/>
            <person name="McCowan C."/>
            <person name="Murphy C."/>
            <person name="Pearson M."/>
            <person name="Poon T.W."/>
            <person name="Priest M."/>
            <person name="Roberts A."/>
            <person name="Saif S."/>
            <person name="Shea T."/>
            <person name="Sykes S."/>
            <person name="Wortman J."/>
            <person name="Nusbaum C."/>
            <person name="Birren B."/>
        </authorList>
    </citation>
    <scope>NUCLEOTIDE SEQUENCE [LARGE SCALE GENOMIC DNA]</scope>
    <source>
        <strain evidence="2">APO3</strain>
    </source>
</reference>
<accession>W4FLZ5</accession>
<name>W4FLZ5_APHAT</name>
<feature type="compositionally biased region" description="Basic residues" evidence="1">
    <location>
        <begin position="102"/>
        <end position="113"/>
    </location>
</feature>
<dbReference type="VEuPathDB" id="FungiDB:H257_15910"/>
<protein>
    <submittedName>
        <fullName evidence="2">Uncharacterized protein</fullName>
    </submittedName>
</protein>